<feature type="domain" description="HTH cro/C1-type" evidence="1">
    <location>
        <begin position="37"/>
        <end position="88"/>
    </location>
</feature>
<dbReference type="AlphaFoldDB" id="A0A2G9YJP2"/>
<proteinExistence type="predicted"/>
<protein>
    <submittedName>
        <fullName evidence="2">Fis family transcriptional regulator</fullName>
    </submittedName>
</protein>
<dbReference type="GO" id="GO:0003677">
    <property type="term" value="F:DNA binding"/>
    <property type="evidence" value="ECO:0007669"/>
    <property type="project" value="InterPro"/>
</dbReference>
<accession>A0A2G9YJP2</accession>
<evidence type="ECO:0000259" key="1">
    <source>
        <dbReference type="Pfam" id="PF13443"/>
    </source>
</evidence>
<dbReference type="SUPFAM" id="SSF47413">
    <property type="entry name" value="lambda repressor-like DNA-binding domains"/>
    <property type="match status" value="1"/>
</dbReference>
<comment type="caution">
    <text evidence="2">The sequence shown here is derived from an EMBL/GenBank/DDBJ whole genome shotgun (WGS) entry which is preliminary data.</text>
</comment>
<evidence type="ECO:0000313" key="3">
    <source>
        <dbReference type="Proteomes" id="UP000231292"/>
    </source>
</evidence>
<evidence type="ECO:0000313" key="2">
    <source>
        <dbReference type="EMBL" id="PIP19445.1"/>
    </source>
</evidence>
<dbReference type="Gene3D" id="1.10.260.40">
    <property type="entry name" value="lambda repressor-like DNA-binding domains"/>
    <property type="match status" value="1"/>
</dbReference>
<sequence>MKRTNKHIGSNFDDFLKEEGILEEAQAAAMKKVIAFKISKIMKEKNISKSRMTMRMHMKSRAQLNRLLDPTNQSVTLLTLEKAANALGKHLQLQLV</sequence>
<dbReference type="InterPro" id="IPR001387">
    <property type="entry name" value="Cro/C1-type_HTH"/>
</dbReference>
<dbReference type="Pfam" id="PF13443">
    <property type="entry name" value="HTH_26"/>
    <property type="match status" value="1"/>
</dbReference>
<gene>
    <name evidence="2" type="ORF">COX41_02860</name>
</gene>
<dbReference type="InterPro" id="IPR010982">
    <property type="entry name" value="Lambda_DNA-bd_dom_sf"/>
</dbReference>
<name>A0A2G9YJP2_9BACT</name>
<dbReference type="Proteomes" id="UP000231292">
    <property type="component" value="Unassembled WGS sequence"/>
</dbReference>
<dbReference type="EMBL" id="PCRK01000064">
    <property type="protein sequence ID" value="PIP19445.1"/>
    <property type="molecule type" value="Genomic_DNA"/>
</dbReference>
<reference evidence="2 3" key="1">
    <citation type="submission" date="2017-09" db="EMBL/GenBank/DDBJ databases">
        <title>Depth-based differentiation of microbial function through sediment-hosted aquifers and enrichment of novel symbionts in the deep terrestrial subsurface.</title>
        <authorList>
            <person name="Probst A.J."/>
            <person name="Ladd B."/>
            <person name="Jarett J.K."/>
            <person name="Geller-Mcgrath D.E."/>
            <person name="Sieber C.M."/>
            <person name="Emerson J.B."/>
            <person name="Anantharaman K."/>
            <person name="Thomas B.C."/>
            <person name="Malmstrom R."/>
            <person name="Stieglmeier M."/>
            <person name="Klingl A."/>
            <person name="Woyke T."/>
            <person name="Ryan C.M."/>
            <person name="Banfield J.F."/>
        </authorList>
    </citation>
    <scope>NUCLEOTIDE SEQUENCE [LARGE SCALE GENOMIC DNA]</scope>
    <source>
        <strain evidence="2">CG23_combo_of_CG06-09_8_20_14_all_41_10</strain>
    </source>
</reference>
<organism evidence="2 3">
    <name type="scientific">Candidatus Sherwoodlollariibacterium unditelluris</name>
    <dbReference type="NCBI Taxonomy" id="1974757"/>
    <lineage>
        <taxon>Bacteria</taxon>
        <taxon>Pseudomonadati</taxon>
        <taxon>Candidatus Omnitrophota</taxon>
        <taxon>Candidatus Sherwoodlollariibacterium</taxon>
    </lineage>
</organism>